<comment type="caution">
    <text evidence="8">The sequence shown here is derived from an EMBL/GenBank/DDBJ whole genome shotgun (WGS) entry which is preliminary data.</text>
</comment>
<dbReference type="GO" id="GO:0003676">
    <property type="term" value="F:nucleic acid binding"/>
    <property type="evidence" value="ECO:0007669"/>
    <property type="project" value="InterPro"/>
</dbReference>
<dbReference type="GO" id="GO:0015074">
    <property type="term" value="P:DNA integration"/>
    <property type="evidence" value="ECO:0007669"/>
    <property type="project" value="InterPro"/>
</dbReference>
<protein>
    <recommendedName>
        <fullName evidence="7">Integrase catalytic domain-containing protein</fullName>
    </recommendedName>
</protein>
<keyword evidence="1" id="KW-0808">Transferase</keyword>
<dbReference type="Pfam" id="PF24626">
    <property type="entry name" value="SH3_Tf2-1"/>
    <property type="match status" value="1"/>
</dbReference>
<keyword evidence="2" id="KW-0548">Nucleotidyltransferase</keyword>
<dbReference type="InterPro" id="IPR012337">
    <property type="entry name" value="RNaseH-like_sf"/>
</dbReference>
<dbReference type="GO" id="GO:0042575">
    <property type="term" value="C:DNA polymerase complex"/>
    <property type="evidence" value="ECO:0007669"/>
    <property type="project" value="UniProtKB-ARBA"/>
</dbReference>
<dbReference type="EMBL" id="BMAU01021046">
    <property type="protein sequence ID" value="GFX88132.1"/>
    <property type="molecule type" value="Genomic_DNA"/>
</dbReference>
<reference evidence="8" key="1">
    <citation type="submission" date="2020-08" db="EMBL/GenBank/DDBJ databases">
        <title>Multicomponent nature underlies the extraordinary mechanical properties of spider dragline silk.</title>
        <authorList>
            <person name="Kono N."/>
            <person name="Nakamura H."/>
            <person name="Mori M."/>
            <person name="Yoshida Y."/>
            <person name="Ohtoshi R."/>
            <person name="Malay A.D."/>
            <person name="Moran D.A.P."/>
            <person name="Tomita M."/>
            <person name="Numata K."/>
            <person name="Arakawa K."/>
        </authorList>
    </citation>
    <scope>NUCLEOTIDE SEQUENCE</scope>
</reference>
<evidence type="ECO:0000256" key="1">
    <source>
        <dbReference type="ARBA" id="ARBA00022679"/>
    </source>
</evidence>
<organism evidence="8 9">
    <name type="scientific">Trichonephila clavipes</name>
    <name type="common">Golden silk orbweaver</name>
    <name type="synonym">Nephila clavipes</name>
    <dbReference type="NCBI Taxonomy" id="2585209"/>
    <lineage>
        <taxon>Eukaryota</taxon>
        <taxon>Metazoa</taxon>
        <taxon>Ecdysozoa</taxon>
        <taxon>Arthropoda</taxon>
        <taxon>Chelicerata</taxon>
        <taxon>Arachnida</taxon>
        <taxon>Araneae</taxon>
        <taxon>Araneomorphae</taxon>
        <taxon>Entelegynae</taxon>
        <taxon>Araneoidea</taxon>
        <taxon>Nephilidae</taxon>
        <taxon>Trichonephila</taxon>
    </lineage>
</organism>
<dbReference type="InterPro" id="IPR056924">
    <property type="entry name" value="SH3_Tf2-1"/>
</dbReference>
<dbReference type="InterPro" id="IPR027417">
    <property type="entry name" value="P-loop_NTPase"/>
</dbReference>
<dbReference type="SUPFAM" id="SSF53098">
    <property type="entry name" value="Ribonuclease H-like"/>
    <property type="match status" value="1"/>
</dbReference>
<dbReference type="PANTHER" id="PTHR37984:SF5">
    <property type="entry name" value="PROTEIN NYNRIN-LIKE"/>
    <property type="match status" value="1"/>
</dbReference>
<dbReference type="InterPro" id="IPR050951">
    <property type="entry name" value="Retrovirus_Pol_polyprotein"/>
</dbReference>
<keyword evidence="4" id="KW-0255">Endonuclease</keyword>
<evidence type="ECO:0000256" key="5">
    <source>
        <dbReference type="ARBA" id="ARBA00022801"/>
    </source>
</evidence>
<dbReference type="Gene3D" id="3.30.420.10">
    <property type="entry name" value="Ribonuclease H-like superfamily/Ribonuclease H"/>
    <property type="match status" value="1"/>
</dbReference>
<dbReference type="Pfam" id="PF17917">
    <property type="entry name" value="RT_RNaseH"/>
    <property type="match status" value="1"/>
</dbReference>
<dbReference type="GO" id="GO:0008146">
    <property type="term" value="F:sulfotransferase activity"/>
    <property type="evidence" value="ECO:0007669"/>
    <property type="project" value="InterPro"/>
</dbReference>
<proteinExistence type="predicted"/>
<keyword evidence="9" id="KW-1185">Reference proteome</keyword>
<dbReference type="SUPFAM" id="SSF52540">
    <property type="entry name" value="P-loop containing nucleoside triphosphate hydrolases"/>
    <property type="match status" value="1"/>
</dbReference>
<dbReference type="InterPro" id="IPR036397">
    <property type="entry name" value="RNaseH_sf"/>
</dbReference>
<dbReference type="Proteomes" id="UP000887159">
    <property type="component" value="Unassembled WGS sequence"/>
</dbReference>
<evidence type="ECO:0000313" key="9">
    <source>
        <dbReference type="Proteomes" id="UP000887159"/>
    </source>
</evidence>
<gene>
    <name evidence="8" type="primary">Sult1b1</name>
    <name evidence="8" type="ORF">TNCV_159471</name>
</gene>
<evidence type="ECO:0000256" key="4">
    <source>
        <dbReference type="ARBA" id="ARBA00022759"/>
    </source>
</evidence>
<evidence type="ECO:0000256" key="2">
    <source>
        <dbReference type="ARBA" id="ARBA00022695"/>
    </source>
</evidence>
<dbReference type="CDD" id="cd09274">
    <property type="entry name" value="RNase_HI_RT_Ty3"/>
    <property type="match status" value="1"/>
</dbReference>
<keyword evidence="6" id="KW-0695">RNA-directed DNA polymerase</keyword>
<evidence type="ECO:0000256" key="3">
    <source>
        <dbReference type="ARBA" id="ARBA00022722"/>
    </source>
</evidence>
<dbReference type="InterPro" id="IPR000863">
    <property type="entry name" value="Sulfotransferase_dom"/>
</dbReference>
<dbReference type="InterPro" id="IPR043502">
    <property type="entry name" value="DNA/RNA_pol_sf"/>
</dbReference>
<dbReference type="GO" id="GO:0016787">
    <property type="term" value="F:hydrolase activity"/>
    <property type="evidence" value="ECO:0007669"/>
    <property type="project" value="UniProtKB-KW"/>
</dbReference>
<evidence type="ECO:0000259" key="7">
    <source>
        <dbReference type="PROSITE" id="PS50994"/>
    </source>
</evidence>
<name>A0A8X6R948_TRICX</name>
<dbReference type="PROSITE" id="PS50994">
    <property type="entry name" value="INTEGRASE"/>
    <property type="match status" value="1"/>
</dbReference>
<dbReference type="GO" id="GO:0004519">
    <property type="term" value="F:endonuclease activity"/>
    <property type="evidence" value="ECO:0007669"/>
    <property type="project" value="UniProtKB-KW"/>
</dbReference>
<sequence length="872" mass="101356">MRLMTFPILKQADGSKSFTIRTDASNYALGTVLLQGSDPDEHVIEYSSHLMIPTERNYSTTEGVALAVVGALKKFRGYVENQQIFPVLDHQPLKWLLSVKSPSGRLARWALKIQSFHLKIDYTPGKANVLADMLLRQSYTEGAASDVCVITVDIPSRKSSDIRKGQMEDEELKKIIDCFESMDKDENFANYTSRGYLMNQGILYRYSPESEEEAQLVVPAQERERILQEYYNAPTAEYIKTFPECSRYKPTNQKPARLLRRPAYAQRFETLAIDLFGPLPETPTAKKWIFIVEDTSTKWVKLFALAEATAENCAKTLIEEVLLQYGLPRRLISDNGPQFISAIMQLTCDLLEITQDLFPVYHPQVNPSEPKNRDLKPRRAILFGRRLRTSDDIRHDIRQVIDNDNFVPEITPYLKRFANSILDVKDRVKKKQDCQKENFDRRRRKYYKPGDKVWVTIHPISRNNRSRKFMPKREGPYLILTLRSPVTYEIADPANPDQALGTYHVSALKDYQELETERNTGFVAPLRKRGRTKKNYLLVPSRDVNGARGGAFLVLRGVILHFLSPAPFNVNYKISVLQEEIKMTQNPRVQMIRGFPFPKVSWFTKEHIEETLDYESRDGDVIVCSYPKTGTTWLQYIALQILSKGKEFPSFNDALMKVVPMMEMTGIGPIDEMQGLRIYKHHYPFNMIKKNKNAKYLYIYRNPEDTLVSFFHFFQNIREEKFDFDPFFEEFLTNDVEYGRYFEHVLTYLTHRNDENLLLISYEKLHANRKEGYLRIAKFLGEEYYQNLVTDESLLNTIIQNTSFDYMKKNLPLVHPDPKQPSKDTVKTVEFFRKGGVGDGKNKLSPNQIKRIRELANEIMKGTEILKEWYGE</sequence>
<evidence type="ECO:0000313" key="8">
    <source>
        <dbReference type="EMBL" id="GFX88132.1"/>
    </source>
</evidence>
<dbReference type="GO" id="GO:0003964">
    <property type="term" value="F:RNA-directed DNA polymerase activity"/>
    <property type="evidence" value="ECO:0007669"/>
    <property type="project" value="UniProtKB-KW"/>
</dbReference>
<dbReference type="AlphaFoldDB" id="A0A8X6R948"/>
<dbReference type="Pfam" id="PF00685">
    <property type="entry name" value="Sulfotransfer_1"/>
    <property type="match status" value="1"/>
</dbReference>
<accession>A0A8X6R948</accession>
<dbReference type="InterPro" id="IPR041373">
    <property type="entry name" value="RT_RNaseH"/>
</dbReference>
<dbReference type="SUPFAM" id="SSF56672">
    <property type="entry name" value="DNA/RNA polymerases"/>
    <property type="match status" value="1"/>
</dbReference>
<feature type="domain" description="Integrase catalytic" evidence="7">
    <location>
        <begin position="258"/>
        <end position="366"/>
    </location>
</feature>
<dbReference type="Gene3D" id="3.10.20.370">
    <property type="match status" value="1"/>
</dbReference>
<keyword evidence="3" id="KW-0540">Nuclease</keyword>
<evidence type="ECO:0000256" key="6">
    <source>
        <dbReference type="ARBA" id="ARBA00022918"/>
    </source>
</evidence>
<dbReference type="Gene3D" id="3.40.50.300">
    <property type="entry name" value="P-loop containing nucleotide triphosphate hydrolases"/>
    <property type="match status" value="1"/>
</dbReference>
<dbReference type="InterPro" id="IPR001584">
    <property type="entry name" value="Integrase_cat-core"/>
</dbReference>
<dbReference type="PANTHER" id="PTHR37984">
    <property type="entry name" value="PROTEIN CBG26694"/>
    <property type="match status" value="1"/>
</dbReference>
<keyword evidence="5" id="KW-0378">Hydrolase</keyword>